<organism evidence="2 3">
    <name type="scientific">Desulfomarina profundi</name>
    <dbReference type="NCBI Taxonomy" id="2772557"/>
    <lineage>
        <taxon>Bacteria</taxon>
        <taxon>Pseudomonadati</taxon>
        <taxon>Thermodesulfobacteriota</taxon>
        <taxon>Desulfobulbia</taxon>
        <taxon>Desulfobulbales</taxon>
        <taxon>Desulfobulbaceae</taxon>
        <taxon>Desulfomarina</taxon>
    </lineage>
</organism>
<keyword evidence="3" id="KW-1185">Reference proteome</keyword>
<feature type="region of interest" description="Disordered" evidence="1">
    <location>
        <begin position="40"/>
        <end position="62"/>
    </location>
</feature>
<dbReference type="Proteomes" id="UP000826725">
    <property type="component" value="Chromosome"/>
</dbReference>
<gene>
    <name evidence="2" type="ORF">DGMP_08160</name>
</gene>
<protein>
    <submittedName>
        <fullName evidence="2">Uncharacterized protein</fullName>
    </submittedName>
</protein>
<evidence type="ECO:0000313" key="3">
    <source>
        <dbReference type="Proteomes" id="UP000826725"/>
    </source>
</evidence>
<evidence type="ECO:0000313" key="2">
    <source>
        <dbReference type="EMBL" id="BCL60123.1"/>
    </source>
</evidence>
<sequence length="62" mass="6993">MTEKKISVYLNPAIGKFFGDARHQGRRRINILQALDNEADSMKLPIPQGKGIKKKQSHSDSE</sequence>
<proteinExistence type="predicted"/>
<dbReference type="EMBL" id="AP024086">
    <property type="protein sequence ID" value="BCL60123.1"/>
    <property type="molecule type" value="Genomic_DNA"/>
</dbReference>
<dbReference type="KEGG" id="dbk:DGMP_08160"/>
<name>A0A8D5JCV1_9BACT</name>
<accession>A0A8D5JCV1</accession>
<dbReference type="AlphaFoldDB" id="A0A8D5JCV1"/>
<reference evidence="2" key="1">
    <citation type="submission" date="2020-09" db="EMBL/GenBank/DDBJ databases">
        <title>Desulfogranum mesoprofundum gen. nov., sp. nov., a novel mesophilic, sulfate-reducing chemolithoautotroph isolated from a deep-sea hydrothermal vent chimney in the Suiyo Seamount.</title>
        <authorList>
            <person name="Hashimoto Y."/>
            <person name="Nakagawa S."/>
        </authorList>
    </citation>
    <scope>NUCLEOTIDE SEQUENCE</scope>
    <source>
        <strain evidence="2">KT2</strain>
    </source>
</reference>
<evidence type="ECO:0000256" key="1">
    <source>
        <dbReference type="SAM" id="MobiDB-lite"/>
    </source>
</evidence>